<feature type="transmembrane region" description="Helical" evidence="1">
    <location>
        <begin position="6"/>
        <end position="25"/>
    </location>
</feature>
<evidence type="ECO:0000259" key="2">
    <source>
        <dbReference type="Pfam" id="PF26604"/>
    </source>
</evidence>
<reference evidence="3 4" key="1">
    <citation type="submission" date="2022-10" db="EMBL/GenBank/DDBJ databases">
        <title>Sphingomonas sp.</title>
        <authorList>
            <person name="Jin C."/>
        </authorList>
    </citation>
    <scope>NUCLEOTIDE SEQUENCE [LARGE SCALE GENOMIC DNA]</scope>
    <source>
        <strain evidence="3 4">BN140010</strain>
    </source>
</reference>
<evidence type="ECO:0000256" key="1">
    <source>
        <dbReference type="SAM" id="Phobius"/>
    </source>
</evidence>
<keyword evidence="1" id="KW-1133">Transmembrane helix</keyword>
<feature type="transmembrane region" description="Helical" evidence="1">
    <location>
        <begin position="61"/>
        <end position="79"/>
    </location>
</feature>
<keyword evidence="4" id="KW-1185">Reference proteome</keyword>
<gene>
    <name evidence="3" type="ORF">OMW55_09590</name>
</gene>
<name>A0ABT3JH43_9SPHN</name>
<protein>
    <recommendedName>
        <fullName evidence="2">CBU-0592-like domain-containing protein</fullName>
    </recommendedName>
</protein>
<dbReference type="Proteomes" id="UP001526246">
    <property type="component" value="Unassembled WGS sequence"/>
</dbReference>
<comment type="caution">
    <text evidence="3">The sequence shown here is derived from an EMBL/GenBank/DDBJ whole genome shotgun (WGS) entry which is preliminary data.</text>
</comment>
<dbReference type="Pfam" id="PF26604">
    <property type="entry name" value="CBU_0592"/>
    <property type="match status" value="1"/>
</dbReference>
<dbReference type="NCBIfam" id="NF047864">
    <property type="entry name" value="CBU_0592_membra"/>
    <property type="match status" value="1"/>
</dbReference>
<keyword evidence="1" id="KW-0472">Membrane</keyword>
<organism evidence="3 4">
    <name type="scientific">Sphingomonas arvum</name>
    <dbReference type="NCBI Taxonomy" id="2992113"/>
    <lineage>
        <taxon>Bacteria</taxon>
        <taxon>Pseudomonadati</taxon>
        <taxon>Pseudomonadota</taxon>
        <taxon>Alphaproteobacteria</taxon>
        <taxon>Sphingomonadales</taxon>
        <taxon>Sphingomonadaceae</taxon>
        <taxon>Sphingomonas</taxon>
    </lineage>
</organism>
<proteinExistence type="predicted"/>
<evidence type="ECO:0000313" key="4">
    <source>
        <dbReference type="Proteomes" id="UP001526246"/>
    </source>
</evidence>
<feature type="domain" description="CBU-0592-like" evidence="2">
    <location>
        <begin position="7"/>
        <end position="81"/>
    </location>
</feature>
<evidence type="ECO:0000313" key="3">
    <source>
        <dbReference type="EMBL" id="MCW3798055.1"/>
    </source>
</evidence>
<sequence>MTEKLLVDVAGWLAALLILGGYALLTAGKVNAKSPLYQGMNVVGAVGFVINSGYFRAWPSAALNVIWAGIGIVALVKIASARRRAPAAG</sequence>
<dbReference type="InterPro" id="IPR058058">
    <property type="entry name" value="CBU_0592-like"/>
</dbReference>
<dbReference type="RefSeq" id="WP_264882716.1">
    <property type="nucleotide sequence ID" value="NZ_JAPDOB010000002.1"/>
</dbReference>
<accession>A0ABT3JH43</accession>
<keyword evidence="1" id="KW-0812">Transmembrane</keyword>
<dbReference type="EMBL" id="JAPDOB010000002">
    <property type="protein sequence ID" value="MCW3798055.1"/>
    <property type="molecule type" value="Genomic_DNA"/>
</dbReference>